<dbReference type="Gene3D" id="3.90.220.20">
    <property type="entry name" value="DNA methylase specificity domains"/>
    <property type="match status" value="2"/>
</dbReference>
<keyword evidence="6" id="KW-0255">Endonuclease</keyword>
<dbReference type="REBASE" id="749694">
    <property type="entry name" value="S.Ssu953ORF12785P"/>
</dbReference>
<comment type="similarity">
    <text evidence="1">Belongs to the type-I restriction system S methylase family.</text>
</comment>
<evidence type="ECO:0000256" key="3">
    <source>
        <dbReference type="ARBA" id="ARBA00023125"/>
    </source>
</evidence>
<accession>A0AA50CLB5</accession>
<reference evidence="6 7" key="1">
    <citation type="submission" date="2023-08" db="EMBL/GenBank/DDBJ databases">
        <title>Pathogen: clinical or host-associated sample.</title>
        <authorList>
            <person name="Hergert J."/>
            <person name="Casey R."/>
            <person name="Wagner J."/>
            <person name="Young E.L."/>
            <person name="Oakeson K.F."/>
        </authorList>
    </citation>
    <scope>NUCLEOTIDE SEQUENCE [LARGE SCALE GENOMIC DNA]</scope>
    <source>
        <strain evidence="6 7">1760953</strain>
    </source>
</reference>
<dbReference type="InterPro" id="IPR000055">
    <property type="entry name" value="Restrct_endonuc_typeI_TRD"/>
</dbReference>
<dbReference type="Pfam" id="PF01420">
    <property type="entry name" value="Methylase_S"/>
    <property type="match status" value="1"/>
</dbReference>
<protein>
    <submittedName>
        <fullName evidence="6">Restriction endonuclease subunit S</fullName>
        <ecNumber evidence="6">3.1.21.-</ecNumber>
    </submittedName>
</protein>
<evidence type="ECO:0000256" key="1">
    <source>
        <dbReference type="ARBA" id="ARBA00010923"/>
    </source>
</evidence>
<evidence type="ECO:0000259" key="5">
    <source>
        <dbReference type="Pfam" id="PF01420"/>
    </source>
</evidence>
<name>A0AA50CLB5_9HYPH</name>
<dbReference type="GO" id="GO:0009307">
    <property type="term" value="P:DNA restriction-modification system"/>
    <property type="evidence" value="ECO:0007669"/>
    <property type="project" value="UniProtKB-KW"/>
</dbReference>
<sequence length="446" mass="50268">MSKLPQGWAEATIEDVTEYVQRGKSPKYASHSDLPVINQKCVRWTGVDEAHLKYVDASQWASWTAERFLVDGDILWNSTGTGTIGRAAIFRPLVTAPRAVADSHVTIVRTNPATLPEYLHRLIQSPLVQSKLDEMQSGSTNQVELSKSEVLETLVPLPPLPEQRRIVAKIDSITGKSRRARDHLDHIPRLVEKYKQAVLAAAFNSVEMAEWRRVQLENVLTDALIGLVRGKSDQSTIHGVPYIRMNHYDLDGRWNDDDLTLVNADAAEMARYELHDGDLLFNTRNSFELVGKVALWSGRPSGCLYNNNLLRLRFRSEVIPAFAFYQMISPQFRAYLHSQKSATTSVCAIYQRSIMAAPWAYPDADRQLEVANWIEGAFSKIDRLASEATSARRLIDRLDQAVLAKAFRGELVPQDPEDEPASVLLDRIRTERDTAPKTRRGRRPAA</sequence>
<keyword evidence="3" id="KW-0238">DNA-binding</keyword>
<dbReference type="Proteomes" id="UP001234585">
    <property type="component" value="Chromosome"/>
</dbReference>
<feature type="compositionally biased region" description="Basic residues" evidence="4">
    <location>
        <begin position="437"/>
        <end position="446"/>
    </location>
</feature>
<feature type="compositionally biased region" description="Basic and acidic residues" evidence="4">
    <location>
        <begin position="426"/>
        <end position="436"/>
    </location>
</feature>
<gene>
    <name evidence="6" type="ORF">Q9313_12790</name>
</gene>
<dbReference type="PANTHER" id="PTHR43140:SF1">
    <property type="entry name" value="TYPE I RESTRICTION ENZYME ECOKI SPECIFICITY SUBUNIT"/>
    <property type="match status" value="1"/>
</dbReference>
<evidence type="ECO:0000256" key="4">
    <source>
        <dbReference type="SAM" id="MobiDB-lite"/>
    </source>
</evidence>
<dbReference type="PANTHER" id="PTHR43140">
    <property type="entry name" value="TYPE-1 RESTRICTION ENZYME ECOKI SPECIFICITY PROTEIN"/>
    <property type="match status" value="1"/>
</dbReference>
<dbReference type="EMBL" id="CP132302">
    <property type="protein sequence ID" value="WLR96579.1"/>
    <property type="molecule type" value="Genomic_DNA"/>
</dbReference>
<keyword evidence="6" id="KW-0378">Hydrolase</keyword>
<organism evidence="6 7">
    <name type="scientific">Shinella sumterensis</name>
    <dbReference type="NCBI Taxonomy" id="1967501"/>
    <lineage>
        <taxon>Bacteria</taxon>
        <taxon>Pseudomonadati</taxon>
        <taxon>Pseudomonadota</taxon>
        <taxon>Alphaproteobacteria</taxon>
        <taxon>Hyphomicrobiales</taxon>
        <taxon>Rhizobiaceae</taxon>
        <taxon>Shinella</taxon>
    </lineage>
</organism>
<evidence type="ECO:0000313" key="6">
    <source>
        <dbReference type="EMBL" id="WLR96579.1"/>
    </source>
</evidence>
<dbReference type="GO" id="GO:0016787">
    <property type="term" value="F:hydrolase activity"/>
    <property type="evidence" value="ECO:0007669"/>
    <property type="project" value="UniProtKB-KW"/>
</dbReference>
<dbReference type="EC" id="3.1.21.-" evidence="6"/>
<feature type="domain" description="Type I restriction modification DNA specificity" evidence="5">
    <location>
        <begin position="5"/>
        <end position="174"/>
    </location>
</feature>
<dbReference type="AlphaFoldDB" id="A0AA50CLB5"/>
<dbReference type="SUPFAM" id="SSF116734">
    <property type="entry name" value="DNA methylase specificity domain"/>
    <property type="match status" value="2"/>
</dbReference>
<dbReference type="GO" id="GO:0004519">
    <property type="term" value="F:endonuclease activity"/>
    <property type="evidence" value="ECO:0007669"/>
    <property type="project" value="UniProtKB-KW"/>
</dbReference>
<keyword evidence="2" id="KW-0680">Restriction system</keyword>
<dbReference type="InterPro" id="IPR044946">
    <property type="entry name" value="Restrct_endonuc_typeI_TRD_sf"/>
</dbReference>
<keyword evidence="6" id="KW-0540">Nuclease</keyword>
<evidence type="ECO:0000313" key="7">
    <source>
        <dbReference type="Proteomes" id="UP001234585"/>
    </source>
</evidence>
<dbReference type="InterPro" id="IPR051212">
    <property type="entry name" value="Type-I_RE_S_subunit"/>
</dbReference>
<feature type="region of interest" description="Disordered" evidence="4">
    <location>
        <begin position="413"/>
        <end position="446"/>
    </location>
</feature>
<proteinExistence type="inferred from homology"/>
<keyword evidence="7" id="KW-1185">Reference proteome</keyword>
<evidence type="ECO:0000256" key="2">
    <source>
        <dbReference type="ARBA" id="ARBA00022747"/>
    </source>
</evidence>
<dbReference type="RefSeq" id="WP_306036868.1">
    <property type="nucleotide sequence ID" value="NZ_CP132302.1"/>
</dbReference>
<dbReference type="GO" id="GO:0003677">
    <property type="term" value="F:DNA binding"/>
    <property type="evidence" value="ECO:0007669"/>
    <property type="project" value="UniProtKB-KW"/>
</dbReference>